<proteinExistence type="predicted"/>
<dbReference type="PANTHER" id="PTHR30250:SF11">
    <property type="entry name" value="O-ANTIGEN TRANSPORTER-RELATED"/>
    <property type="match status" value="1"/>
</dbReference>
<evidence type="ECO:0000313" key="7">
    <source>
        <dbReference type="EMBL" id="WEA45476.1"/>
    </source>
</evidence>
<name>A0ABD7WYM4_PRIAR</name>
<feature type="transmembrane region" description="Helical" evidence="6">
    <location>
        <begin position="141"/>
        <end position="161"/>
    </location>
</feature>
<keyword evidence="5 6" id="KW-0472">Membrane</keyword>
<feature type="transmembrane region" description="Helical" evidence="6">
    <location>
        <begin position="370"/>
        <end position="390"/>
    </location>
</feature>
<dbReference type="AlphaFoldDB" id="A0ABD7WYM4"/>
<evidence type="ECO:0000256" key="1">
    <source>
        <dbReference type="ARBA" id="ARBA00004651"/>
    </source>
</evidence>
<feature type="transmembrane region" description="Helical" evidence="6">
    <location>
        <begin position="9"/>
        <end position="31"/>
    </location>
</feature>
<evidence type="ECO:0000256" key="2">
    <source>
        <dbReference type="ARBA" id="ARBA00022475"/>
    </source>
</evidence>
<keyword evidence="3 6" id="KW-0812">Transmembrane</keyword>
<gene>
    <name evidence="7" type="ORF">PWO00_05755</name>
</gene>
<keyword evidence="2" id="KW-1003">Cell membrane</keyword>
<evidence type="ECO:0000256" key="6">
    <source>
        <dbReference type="SAM" id="Phobius"/>
    </source>
</evidence>
<feature type="transmembrane region" description="Helical" evidence="6">
    <location>
        <begin position="167"/>
        <end position="184"/>
    </location>
</feature>
<reference evidence="7 8" key="1">
    <citation type="submission" date="2023-02" db="EMBL/GenBank/DDBJ databases">
        <title>Complete genome sequence of Priestia aryabhattai G5MAi6, a methanol-tolerant strain isolated from tap water in Hong Kong.</title>
        <authorList>
            <person name="Leung K.M."/>
            <person name="Lai G.K.K."/>
            <person name="Griffin S.D.J."/>
        </authorList>
    </citation>
    <scope>NUCLEOTIDE SEQUENCE [LARGE SCALE GENOMIC DNA]</scope>
    <source>
        <strain evidence="7 8">G5MAi6</strain>
    </source>
</reference>
<evidence type="ECO:0000256" key="3">
    <source>
        <dbReference type="ARBA" id="ARBA00022692"/>
    </source>
</evidence>
<evidence type="ECO:0000313" key="8">
    <source>
        <dbReference type="Proteomes" id="UP001220217"/>
    </source>
</evidence>
<feature type="transmembrane region" description="Helical" evidence="6">
    <location>
        <begin position="43"/>
        <end position="62"/>
    </location>
</feature>
<keyword evidence="4 6" id="KW-1133">Transmembrane helix</keyword>
<feature type="transmembrane region" description="Helical" evidence="6">
    <location>
        <begin position="310"/>
        <end position="330"/>
    </location>
</feature>
<dbReference type="GO" id="GO:0005886">
    <property type="term" value="C:plasma membrane"/>
    <property type="evidence" value="ECO:0007669"/>
    <property type="project" value="UniProtKB-SubCell"/>
</dbReference>
<dbReference type="InterPro" id="IPR050833">
    <property type="entry name" value="Poly_Biosynth_Transport"/>
</dbReference>
<protein>
    <submittedName>
        <fullName evidence="7">Uncharacterized protein</fullName>
    </submittedName>
</protein>
<dbReference type="Proteomes" id="UP001220217">
    <property type="component" value="Chromosome"/>
</dbReference>
<comment type="subcellular location">
    <subcellularLocation>
        <location evidence="1">Cell membrane</location>
        <topology evidence="1">Multi-pass membrane protein</topology>
    </subcellularLocation>
</comment>
<dbReference type="RefSeq" id="WP_275036964.1">
    <property type="nucleotide sequence ID" value="NZ_CP118718.1"/>
</dbReference>
<feature type="transmembrane region" description="Helical" evidence="6">
    <location>
        <begin position="83"/>
        <end position="103"/>
    </location>
</feature>
<feature type="transmembrane region" description="Helical" evidence="6">
    <location>
        <begin position="109"/>
        <end position="129"/>
    </location>
</feature>
<accession>A0ABD7WYM4</accession>
<feature type="transmembrane region" description="Helical" evidence="6">
    <location>
        <begin position="342"/>
        <end position="364"/>
    </location>
</feature>
<feature type="transmembrane region" description="Helical" evidence="6">
    <location>
        <begin position="274"/>
        <end position="298"/>
    </location>
</feature>
<dbReference type="EMBL" id="CP118718">
    <property type="protein sequence ID" value="WEA45476.1"/>
    <property type="molecule type" value="Genomic_DNA"/>
</dbReference>
<evidence type="ECO:0000256" key="5">
    <source>
        <dbReference type="ARBA" id="ARBA00023136"/>
    </source>
</evidence>
<dbReference type="PANTHER" id="PTHR30250">
    <property type="entry name" value="PST FAMILY PREDICTED COLANIC ACID TRANSPORTER"/>
    <property type="match status" value="1"/>
</dbReference>
<evidence type="ECO:0000256" key="4">
    <source>
        <dbReference type="ARBA" id="ARBA00022989"/>
    </source>
</evidence>
<sequence>MSKKVIQDVFLNLIATALPILILQFVCLPVISNIEGVETFGQILSLVSLFTLISFPIGNVLNNINLLNNKKYTDNQLIGDFNFNWIVGIFLGGIIISIVYVSFFNSFSWTTLIFLNILTIFSLSKEYLVVIFRLSLDFKGILVNSFFICIGYLLGILIYFYFHIWELIYITGVFFSVIYLIYKANLNKDSFKRTQYYWRTTKDTLILLSSSLLRNSINYADKFVILILLGPKSVSIYYTSSIIGKIILMGVNPINSVILSYLIRKEKLNIKGFLRGFTSISAISILSYFLIIFISPFFFRLLYPVLSEEALNIIWITAGIAILNVLSSVLQPYNLRFNNVKWQLHLNLIYAITFFLITIFGSVYWGLVGFVWSVLFSSAIFLILQVVLLANKTIKHKV</sequence>
<feature type="transmembrane region" description="Helical" evidence="6">
    <location>
        <begin position="242"/>
        <end position="262"/>
    </location>
</feature>
<organism evidence="7 8">
    <name type="scientific">Priestia aryabhattai</name>
    <name type="common">Bacillus aryabhattai</name>
    <dbReference type="NCBI Taxonomy" id="412384"/>
    <lineage>
        <taxon>Bacteria</taxon>
        <taxon>Bacillati</taxon>
        <taxon>Bacillota</taxon>
        <taxon>Bacilli</taxon>
        <taxon>Bacillales</taxon>
        <taxon>Bacillaceae</taxon>
        <taxon>Priestia</taxon>
    </lineage>
</organism>